<dbReference type="PANTHER" id="PTHR34297">
    <property type="entry name" value="HYPOTHETICAL CYTOSOLIC PROTEIN-RELATED"/>
    <property type="match status" value="1"/>
</dbReference>
<dbReference type="PANTHER" id="PTHR34297:SF2">
    <property type="entry name" value="ASP23_GLS24 FAMILY ENVELOPE STRESS RESPONSE PROTEIN"/>
    <property type="match status" value="1"/>
</dbReference>
<evidence type="ECO:0000256" key="1">
    <source>
        <dbReference type="ARBA" id="ARBA00005721"/>
    </source>
</evidence>
<dbReference type="Proteomes" id="UP000295504">
    <property type="component" value="Unassembled WGS sequence"/>
</dbReference>
<comment type="similarity">
    <text evidence="1">Belongs to the asp23 family.</text>
</comment>
<keyword evidence="3" id="KW-1185">Reference proteome</keyword>
<protein>
    <submittedName>
        <fullName evidence="2">Putative alkaline shock family protein YloU</fullName>
    </submittedName>
</protein>
<organism evidence="2 3">
    <name type="scientific">Serpentinicella alkaliphila</name>
    <dbReference type="NCBI Taxonomy" id="1734049"/>
    <lineage>
        <taxon>Bacteria</taxon>
        <taxon>Bacillati</taxon>
        <taxon>Bacillota</taxon>
        <taxon>Clostridia</taxon>
        <taxon>Peptostreptococcales</taxon>
        <taxon>Natronincolaceae</taxon>
        <taxon>Serpentinicella</taxon>
    </lineage>
</organism>
<dbReference type="InterPro" id="IPR005531">
    <property type="entry name" value="Asp23"/>
</dbReference>
<reference evidence="2 3" key="1">
    <citation type="submission" date="2019-03" db="EMBL/GenBank/DDBJ databases">
        <title>Genomic Encyclopedia of Type Strains, Phase IV (KMG-IV): sequencing the most valuable type-strain genomes for metagenomic binning, comparative biology and taxonomic classification.</title>
        <authorList>
            <person name="Goeker M."/>
        </authorList>
    </citation>
    <scope>NUCLEOTIDE SEQUENCE [LARGE SCALE GENOMIC DNA]</scope>
    <source>
        <strain evidence="2 3">DSM 100013</strain>
    </source>
</reference>
<evidence type="ECO:0000313" key="2">
    <source>
        <dbReference type="EMBL" id="TCQ01686.1"/>
    </source>
</evidence>
<name>A0A4R2TG67_9FIRM</name>
<evidence type="ECO:0000313" key="3">
    <source>
        <dbReference type="Proteomes" id="UP000295504"/>
    </source>
</evidence>
<proteinExistence type="inferred from homology"/>
<gene>
    <name evidence="2" type="ORF">EDD79_102427</name>
</gene>
<accession>A0A4R2TG67</accession>
<dbReference type="Pfam" id="PF03780">
    <property type="entry name" value="Asp23"/>
    <property type="match status" value="1"/>
</dbReference>
<dbReference type="AlphaFoldDB" id="A0A4R2TG67"/>
<dbReference type="RefSeq" id="WP_132848811.1">
    <property type="nucleotide sequence ID" value="NZ_CP058648.1"/>
</dbReference>
<comment type="caution">
    <text evidence="2">The sequence shown here is derived from an EMBL/GenBank/DDBJ whole genome shotgun (WGS) entry which is preliminary data.</text>
</comment>
<dbReference type="EMBL" id="SLYC01000024">
    <property type="protein sequence ID" value="TCQ01686.1"/>
    <property type="molecule type" value="Genomic_DNA"/>
</dbReference>
<sequence>MPGKLTNDFGTVLIDDHVLASIAGISAMECYGLVGMATKSAAGGLVELLRRDQLSKGVKVYTEDDEIVIDLFVIVEFGTRISVVATNIIEKVKYSIENLTGMTVRKVNINVQGVRVEK</sequence>
<dbReference type="OrthoDB" id="9791482at2"/>